<evidence type="ECO:0000313" key="3">
    <source>
        <dbReference type="EMBL" id="GBG91004.1"/>
    </source>
</evidence>
<protein>
    <submittedName>
        <fullName evidence="3">Uncharacterized protein</fullName>
    </submittedName>
</protein>
<keyword evidence="4" id="KW-1185">Reference proteome</keyword>
<gene>
    <name evidence="3" type="ORF">CBR_g51662</name>
</gene>
<dbReference type="Gramene" id="GBG91004">
    <property type="protein sequence ID" value="GBG91004"/>
    <property type="gene ID" value="CBR_g51662"/>
</dbReference>
<proteinExistence type="predicted"/>
<organism evidence="3 4">
    <name type="scientific">Chara braunii</name>
    <name type="common">Braun's stonewort</name>
    <dbReference type="NCBI Taxonomy" id="69332"/>
    <lineage>
        <taxon>Eukaryota</taxon>
        <taxon>Viridiplantae</taxon>
        <taxon>Streptophyta</taxon>
        <taxon>Charophyceae</taxon>
        <taxon>Charales</taxon>
        <taxon>Characeae</taxon>
        <taxon>Chara</taxon>
    </lineage>
</organism>
<feature type="compositionally biased region" description="Basic and acidic residues" evidence="1">
    <location>
        <begin position="1"/>
        <end position="10"/>
    </location>
</feature>
<reference evidence="3 4" key="1">
    <citation type="journal article" date="2018" name="Cell">
        <title>The Chara Genome: Secondary Complexity and Implications for Plant Terrestrialization.</title>
        <authorList>
            <person name="Nishiyama T."/>
            <person name="Sakayama H."/>
            <person name="Vries J.D."/>
            <person name="Buschmann H."/>
            <person name="Saint-Marcoux D."/>
            <person name="Ullrich K.K."/>
            <person name="Haas F.B."/>
            <person name="Vanderstraeten L."/>
            <person name="Becker D."/>
            <person name="Lang D."/>
            <person name="Vosolsobe S."/>
            <person name="Rombauts S."/>
            <person name="Wilhelmsson P.K.I."/>
            <person name="Janitza P."/>
            <person name="Kern R."/>
            <person name="Heyl A."/>
            <person name="Rumpler F."/>
            <person name="Villalobos L.I.A.C."/>
            <person name="Clay J.M."/>
            <person name="Skokan R."/>
            <person name="Toyoda A."/>
            <person name="Suzuki Y."/>
            <person name="Kagoshima H."/>
            <person name="Schijlen E."/>
            <person name="Tajeshwar N."/>
            <person name="Catarino B."/>
            <person name="Hetherington A.J."/>
            <person name="Saltykova A."/>
            <person name="Bonnot C."/>
            <person name="Breuninger H."/>
            <person name="Symeonidi A."/>
            <person name="Radhakrishnan G.V."/>
            <person name="Van Nieuwerburgh F."/>
            <person name="Deforce D."/>
            <person name="Chang C."/>
            <person name="Karol K.G."/>
            <person name="Hedrich R."/>
            <person name="Ulvskov P."/>
            <person name="Glockner G."/>
            <person name="Delwiche C.F."/>
            <person name="Petrasek J."/>
            <person name="Van de Peer Y."/>
            <person name="Friml J."/>
            <person name="Beilby M."/>
            <person name="Dolan L."/>
            <person name="Kohara Y."/>
            <person name="Sugano S."/>
            <person name="Fujiyama A."/>
            <person name="Delaux P.-M."/>
            <person name="Quint M."/>
            <person name="TheiBen G."/>
            <person name="Hagemann M."/>
            <person name="Harholt J."/>
            <person name="Dunand C."/>
            <person name="Zachgo S."/>
            <person name="Langdale J."/>
            <person name="Maumus F."/>
            <person name="Straeten D.V.D."/>
            <person name="Gould S.B."/>
            <person name="Rensing S.A."/>
        </authorList>
    </citation>
    <scope>NUCLEOTIDE SEQUENCE [LARGE SCALE GENOMIC DNA]</scope>
    <source>
        <strain evidence="3 4">S276</strain>
    </source>
</reference>
<dbReference type="AlphaFoldDB" id="A0A388M8U4"/>
<evidence type="ECO:0000313" key="4">
    <source>
        <dbReference type="Proteomes" id="UP000265515"/>
    </source>
</evidence>
<feature type="compositionally biased region" description="Basic and acidic residues" evidence="1">
    <location>
        <begin position="19"/>
        <end position="33"/>
    </location>
</feature>
<name>A0A388M8U4_CHABU</name>
<sequence length="157" mass="18193">MGTPDNRDMQSHGQADWNDNTHRPATTEKVDSRKKAKKRGLDYDDGNADNADGSNDDEDCQHYQHSHHYSPHRHHPPDLRHGFSHQDCQDSHQHDTIIMMGMLMGMTMMMRMLMGMTMMMGMLMGMTMTMEYLTTKMGVTMTMMMMMMMMETVMVMT</sequence>
<keyword evidence="2" id="KW-0812">Transmembrane</keyword>
<dbReference type="Proteomes" id="UP000265515">
    <property type="component" value="Unassembled WGS sequence"/>
</dbReference>
<evidence type="ECO:0000256" key="1">
    <source>
        <dbReference type="SAM" id="MobiDB-lite"/>
    </source>
</evidence>
<feature type="transmembrane region" description="Helical" evidence="2">
    <location>
        <begin position="108"/>
        <end position="126"/>
    </location>
</feature>
<evidence type="ECO:0000256" key="2">
    <source>
        <dbReference type="SAM" id="Phobius"/>
    </source>
</evidence>
<dbReference type="EMBL" id="BFEA01000861">
    <property type="protein sequence ID" value="GBG91004.1"/>
    <property type="molecule type" value="Genomic_DNA"/>
</dbReference>
<comment type="caution">
    <text evidence="3">The sequence shown here is derived from an EMBL/GenBank/DDBJ whole genome shotgun (WGS) entry which is preliminary data.</text>
</comment>
<keyword evidence="2" id="KW-0472">Membrane</keyword>
<feature type="compositionally biased region" description="Basic residues" evidence="1">
    <location>
        <begin position="64"/>
        <end position="75"/>
    </location>
</feature>
<feature type="region of interest" description="Disordered" evidence="1">
    <location>
        <begin position="1"/>
        <end position="76"/>
    </location>
</feature>
<accession>A0A388M8U4</accession>
<keyword evidence="2" id="KW-1133">Transmembrane helix</keyword>